<accession>A0A7G9QCU7</accession>
<dbReference type="AlphaFoldDB" id="A0A7G9QCU7"/>
<gene>
    <name evidence="1" type="ORF">H9L23_18930</name>
</gene>
<name>A0A7G9QCU7_9SPHI</name>
<proteinExistence type="predicted"/>
<evidence type="ECO:0000313" key="2">
    <source>
        <dbReference type="Proteomes" id="UP000515806"/>
    </source>
</evidence>
<dbReference type="EMBL" id="CP060723">
    <property type="protein sequence ID" value="QNN41172.1"/>
    <property type="molecule type" value="Genomic_DNA"/>
</dbReference>
<protein>
    <submittedName>
        <fullName evidence="1">DUF4241 domain-containing protein</fullName>
    </submittedName>
</protein>
<sequence length="247" mass="28058">MIPSGDWLKTWNEKRNLLACPNNLNNYFEETELAGKKIDHLELGSVSIPTGEILVRDPLVYIQKDAEQYLIKVPIGEFPVTAAVVVQDDNDEDCDRYAAVKVQFTAYDAVRFEEALIGTEDLVDFNEGEFFGFNVDAGLGCVLDQETLKHFCAFQDKFHSENPGKNLYDDYFAVLFAANYAENPIYQREAGDWINWKIPGTDYHIPFFQSGFGDGTYPVYYGFDVEGNVCSLIIQFIDIELAYGEEE</sequence>
<dbReference type="InterPro" id="IPR025335">
    <property type="entry name" value="DUF4241"/>
</dbReference>
<keyword evidence="2" id="KW-1185">Reference proteome</keyword>
<dbReference type="KEGG" id="proe:H9L23_18930"/>
<dbReference type="RefSeq" id="WP_187591810.1">
    <property type="nucleotide sequence ID" value="NZ_CP060723.1"/>
</dbReference>
<dbReference type="Pfam" id="PF14025">
    <property type="entry name" value="DUF4241"/>
    <property type="match status" value="1"/>
</dbReference>
<organism evidence="1 2">
    <name type="scientific">Pedobacter roseus</name>
    <dbReference type="NCBI Taxonomy" id="336820"/>
    <lineage>
        <taxon>Bacteria</taxon>
        <taxon>Pseudomonadati</taxon>
        <taxon>Bacteroidota</taxon>
        <taxon>Sphingobacteriia</taxon>
        <taxon>Sphingobacteriales</taxon>
        <taxon>Sphingobacteriaceae</taxon>
        <taxon>Pedobacter</taxon>
    </lineage>
</organism>
<dbReference type="Proteomes" id="UP000515806">
    <property type="component" value="Chromosome"/>
</dbReference>
<reference evidence="1 2" key="1">
    <citation type="submission" date="2020-08" db="EMBL/GenBank/DDBJ databases">
        <title>Genome sequence of Pedobacter roseus KACC 11594T.</title>
        <authorList>
            <person name="Hyun D.-W."/>
            <person name="Bae J.-W."/>
        </authorList>
    </citation>
    <scope>NUCLEOTIDE SEQUENCE [LARGE SCALE GENOMIC DNA]</scope>
    <source>
        <strain evidence="1 2">KACC 11594</strain>
    </source>
</reference>
<evidence type="ECO:0000313" key="1">
    <source>
        <dbReference type="EMBL" id="QNN41172.1"/>
    </source>
</evidence>